<name>A0A450XPX2_9GAMM</name>
<dbReference type="EMBL" id="CAADGH010000086">
    <property type="protein sequence ID" value="VFK76963.1"/>
    <property type="molecule type" value="Genomic_DNA"/>
</dbReference>
<dbReference type="EMBL" id="CAADFO010000082">
    <property type="protein sequence ID" value="VFK31361.1"/>
    <property type="molecule type" value="Genomic_DNA"/>
</dbReference>
<evidence type="ECO:0000313" key="2">
    <source>
        <dbReference type="EMBL" id="VFK34717.1"/>
    </source>
</evidence>
<dbReference type="EMBL" id="CAADFQ010000081">
    <property type="protein sequence ID" value="VFK34717.1"/>
    <property type="molecule type" value="Genomic_DNA"/>
</dbReference>
<protein>
    <submittedName>
        <fullName evidence="1">Uncharacterized protein</fullName>
    </submittedName>
</protein>
<proteinExistence type="predicted"/>
<gene>
    <name evidence="1" type="ORF">BECKMB1821G_GA0114241_108212</name>
    <name evidence="3" type="ORF">BECKMB1821H_GA0114242_108611</name>
    <name evidence="2" type="ORF">BECKMB1821I_GA0114274_108112</name>
</gene>
<organism evidence="1">
    <name type="scientific">Candidatus Kentrum sp. MB</name>
    <dbReference type="NCBI Taxonomy" id="2138164"/>
    <lineage>
        <taxon>Bacteria</taxon>
        <taxon>Pseudomonadati</taxon>
        <taxon>Pseudomonadota</taxon>
        <taxon>Gammaproteobacteria</taxon>
        <taxon>Candidatus Kentrum</taxon>
    </lineage>
</organism>
<accession>A0A450XPX2</accession>
<evidence type="ECO:0000313" key="1">
    <source>
        <dbReference type="EMBL" id="VFK31361.1"/>
    </source>
</evidence>
<reference evidence="1" key="1">
    <citation type="submission" date="2019-02" db="EMBL/GenBank/DDBJ databases">
        <authorList>
            <person name="Gruber-Vodicka R. H."/>
            <person name="Seah K. B. B."/>
        </authorList>
    </citation>
    <scope>NUCLEOTIDE SEQUENCE</scope>
    <source>
        <strain evidence="1">BECK_BZ197</strain>
        <strain evidence="3">BECK_BZ198</strain>
        <strain evidence="2">BECK_BZ199</strain>
    </source>
</reference>
<evidence type="ECO:0000313" key="3">
    <source>
        <dbReference type="EMBL" id="VFK76963.1"/>
    </source>
</evidence>
<dbReference type="AlphaFoldDB" id="A0A450XPX2"/>
<sequence length="87" mass="9676">MSTDNRIRVRLVPKTKQGESLTMYVPTIDSKQAKRFSPDPDRAFAARFASFSIGLHSEISPKNSVAGVLEIDKFESMFGAVGKRYGH</sequence>